<dbReference type="InterPro" id="IPR036864">
    <property type="entry name" value="Zn2-C6_fun-type_DNA-bd_sf"/>
</dbReference>
<evidence type="ECO:0000256" key="1">
    <source>
        <dbReference type="ARBA" id="ARBA00023242"/>
    </source>
</evidence>
<dbReference type="CDD" id="cd00067">
    <property type="entry name" value="GAL4"/>
    <property type="match status" value="1"/>
</dbReference>
<sequence>MPACAGCRVRKVKCDDGQPCAPCRHFNIQCDRSQAPRKRNNPQRGRLVAQARGENVSQMSPGGSASSPPFPSSLSPGSGSEWNADGRPGLYPASPVDAYTPSFFGTLLAEFEKVVYPFNPAITPDDLSLAVSMMHNSFEDAALVYAVGAATTFLSQATDNSHGSVTAQINDLIYQSLEAHHRAGLGTSARARMDEVLPVSVKRIMTCIYLEIATMGLSRFDRSFTFIREAISLIQVLQVQLRSLQDPSRAPCDMSRFQQVYWEAYIHERFLTIASGYPSILPPLQTALSDADGCTPDHIRAGFNCLIDLFLTLDETFLAYWQQQPGAISGLSVQWIESKQVQLDQAEMLAATAEAKMRAAGGAGFTELQHADLFITRLWLRTLLWQLALSQGLLRSGPSDTTHEGLSLQFPASRLAIQLRNLVSRLDSIVSIATQGSGIVQKIFEIASTIADVLALPASHDQVEGGFTSHVTDFLYVVNFLLSLEGMRENQKEYLREKYTMIQRLHGMCEPDVGAHAGG</sequence>
<dbReference type="InterPro" id="IPR050797">
    <property type="entry name" value="Carb_Metab_Trans_Reg"/>
</dbReference>
<reference evidence="4" key="2">
    <citation type="submission" date="2020-05" db="EMBL/GenBank/DDBJ databases">
        <authorList>
            <person name="Kim H.-S."/>
            <person name="Proctor R.H."/>
            <person name="Brown D.W."/>
        </authorList>
    </citation>
    <scope>NUCLEOTIDE SEQUENCE</scope>
    <source>
        <strain evidence="4">NRRL 22465</strain>
    </source>
</reference>
<dbReference type="CDD" id="cd12148">
    <property type="entry name" value="fungal_TF_MHR"/>
    <property type="match status" value="1"/>
</dbReference>
<organism evidence="4 5">
    <name type="scientific">Fusarium zealandicum</name>
    <dbReference type="NCBI Taxonomy" id="1053134"/>
    <lineage>
        <taxon>Eukaryota</taxon>
        <taxon>Fungi</taxon>
        <taxon>Dikarya</taxon>
        <taxon>Ascomycota</taxon>
        <taxon>Pezizomycotina</taxon>
        <taxon>Sordariomycetes</taxon>
        <taxon>Hypocreomycetidae</taxon>
        <taxon>Hypocreales</taxon>
        <taxon>Nectriaceae</taxon>
        <taxon>Fusarium</taxon>
        <taxon>Fusarium staphyleae species complex</taxon>
    </lineage>
</organism>
<dbReference type="GO" id="GO:0000981">
    <property type="term" value="F:DNA-binding transcription factor activity, RNA polymerase II-specific"/>
    <property type="evidence" value="ECO:0007669"/>
    <property type="project" value="InterPro"/>
</dbReference>
<evidence type="ECO:0000313" key="5">
    <source>
        <dbReference type="Proteomes" id="UP000635477"/>
    </source>
</evidence>
<evidence type="ECO:0000256" key="2">
    <source>
        <dbReference type="SAM" id="MobiDB-lite"/>
    </source>
</evidence>
<dbReference type="EMBL" id="JABEYC010000872">
    <property type="protein sequence ID" value="KAF4973127.1"/>
    <property type="molecule type" value="Genomic_DNA"/>
</dbReference>
<dbReference type="SUPFAM" id="SSF57701">
    <property type="entry name" value="Zn2/Cys6 DNA-binding domain"/>
    <property type="match status" value="1"/>
</dbReference>
<dbReference type="PANTHER" id="PTHR31668">
    <property type="entry name" value="GLUCOSE TRANSPORT TRANSCRIPTION REGULATOR RGT1-RELATED-RELATED"/>
    <property type="match status" value="1"/>
</dbReference>
<feature type="compositionally biased region" description="Low complexity" evidence="2">
    <location>
        <begin position="60"/>
        <end position="80"/>
    </location>
</feature>
<dbReference type="InterPro" id="IPR001138">
    <property type="entry name" value="Zn2Cys6_DnaBD"/>
</dbReference>
<protein>
    <recommendedName>
        <fullName evidence="3">Zn(2)-C6 fungal-type domain-containing protein</fullName>
    </recommendedName>
</protein>
<dbReference type="GO" id="GO:0008270">
    <property type="term" value="F:zinc ion binding"/>
    <property type="evidence" value="ECO:0007669"/>
    <property type="project" value="InterPro"/>
</dbReference>
<dbReference type="AlphaFoldDB" id="A0A8H4XFC6"/>
<reference evidence="4" key="1">
    <citation type="journal article" date="2020" name="BMC Genomics">
        <title>Correction to: Identification and distribution of gene clusters required for synthesis of sphingolipid metabolism inhibitors in diverse species of the filamentous fungus Fusarium.</title>
        <authorList>
            <person name="Kim H.S."/>
            <person name="Lohmar J.M."/>
            <person name="Busman M."/>
            <person name="Brown D.W."/>
            <person name="Naumann T.A."/>
            <person name="Divon H.H."/>
            <person name="Lysoe E."/>
            <person name="Uhlig S."/>
            <person name="Proctor R.H."/>
        </authorList>
    </citation>
    <scope>NUCLEOTIDE SEQUENCE</scope>
    <source>
        <strain evidence="4">NRRL 22465</strain>
    </source>
</reference>
<dbReference type="Pfam" id="PF00172">
    <property type="entry name" value="Zn_clus"/>
    <property type="match status" value="1"/>
</dbReference>
<evidence type="ECO:0000313" key="4">
    <source>
        <dbReference type="EMBL" id="KAF4973127.1"/>
    </source>
</evidence>
<proteinExistence type="predicted"/>
<dbReference type="PANTHER" id="PTHR31668:SF24">
    <property type="entry name" value="TRANSCRIPTION FACTOR, PUTATIVE-RELATED"/>
    <property type="match status" value="1"/>
</dbReference>
<dbReference type="Gene3D" id="4.10.240.10">
    <property type="entry name" value="Zn(2)-C6 fungal-type DNA-binding domain"/>
    <property type="match status" value="1"/>
</dbReference>
<accession>A0A8H4XFC6</accession>
<feature type="region of interest" description="Disordered" evidence="2">
    <location>
        <begin position="31"/>
        <end position="86"/>
    </location>
</feature>
<comment type="caution">
    <text evidence="4">The sequence shown here is derived from an EMBL/GenBank/DDBJ whole genome shotgun (WGS) entry which is preliminary data.</text>
</comment>
<dbReference type="PROSITE" id="PS00463">
    <property type="entry name" value="ZN2_CY6_FUNGAL_1"/>
    <property type="match status" value="1"/>
</dbReference>
<name>A0A8H4XFC6_9HYPO</name>
<keyword evidence="1" id="KW-0539">Nucleus</keyword>
<dbReference type="OrthoDB" id="2740448at2759"/>
<gene>
    <name evidence="4" type="ORF">FZEAL_9415</name>
</gene>
<feature type="domain" description="Zn(2)-C6 fungal-type" evidence="3">
    <location>
        <begin position="3"/>
        <end position="30"/>
    </location>
</feature>
<dbReference type="Proteomes" id="UP000635477">
    <property type="component" value="Unassembled WGS sequence"/>
</dbReference>
<evidence type="ECO:0000259" key="3">
    <source>
        <dbReference type="PROSITE" id="PS50048"/>
    </source>
</evidence>
<keyword evidence="5" id="KW-1185">Reference proteome</keyword>
<dbReference type="PROSITE" id="PS50048">
    <property type="entry name" value="ZN2_CY6_FUNGAL_2"/>
    <property type="match status" value="1"/>
</dbReference>